<dbReference type="InterPro" id="IPR053182">
    <property type="entry name" value="YobU-like_regulator"/>
</dbReference>
<dbReference type="Proteomes" id="UP000190080">
    <property type="component" value="Unassembled WGS sequence"/>
</dbReference>
<name>A0A1V4IRI5_9CLOT</name>
<dbReference type="Pfam" id="PF14526">
    <property type="entry name" value="Cass2"/>
    <property type="match status" value="1"/>
</dbReference>
<dbReference type="AlphaFoldDB" id="A0A1V4IRI5"/>
<accession>A0A1V4IRI5</accession>
<dbReference type="SMART" id="SM00871">
    <property type="entry name" value="AraC_E_bind"/>
    <property type="match status" value="1"/>
</dbReference>
<dbReference type="Gene3D" id="3.20.80.10">
    <property type="entry name" value="Regulatory factor, effector binding domain"/>
    <property type="match status" value="1"/>
</dbReference>
<comment type="caution">
    <text evidence="2">The sequence shown here is derived from an EMBL/GenBank/DDBJ whole genome shotgun (WGS) entry which is preliminary data.</text>
</comment>
<feature type="domain" description="AraC effector-binding" evidence="1">
    <location>
        <begin position="24"/>
        <end position="174"/>
    </location>
</feature>
<evidence type="ECO:0000259" key="1">
    <source>
        <dbReference type="SMART" id="SM00871"/>
    </source>
</evidence>
<evidence type="ECO:0000313" key="2">
    <source>
        <dbReference type="EMBL" id="OPJ62546.1"/>
    </source>
</evidence>
<reference evidence="2 3" key="1">
    <citation type="submission" date="2017-03" db="EMBL/GenBank/DDBJ databases">
        <title>Genome sequence of Clostridium oryzae DSM 28571.</title>
        <authorList>
            <person name="Poehlein A."/>
            <person name="Daniel R."/>
        </authorList>
    </citation>
    <scope>NUCLEOTIDE SEQUENCE [LARGE SCALE GENOMIC DNA]</scope>
    <source>
        <strain evidence="2 3">DSM 28571</strain>
    </source>
</reference>
<dbReference type="InterPro" id="IPR029441">
    <property type="entry name" value="Cass2"/>
</dbReference>
<dbReference type="PANTHER" id="PTHR36444">
    <property type="entry name" value="TRANSCRIPTIONAL REGULATOR PROTEIN YOBU-RELATED"/>
    <property type="match status" value="1"/>
</dbReference>
<dbReference type="PANTHER" id="PTHR36444:SF2">
    <property type="entry name" value="TRANSCRIPTIONAL REGULATOR PROTEIN YOBU-RELATED"/>
    <property type="match status" value="1"/>
</dbReference>
<keyword evidence="3" id="KW-1185">Reference proteome</keyword>
<proteinExistence type="predicted"/>
<protein>
    <submittedName>
        <fullName evidence="2">Bacterial transcription activator, effector binding domain</fullName>
    </submittedName>
</protein>
<organism evidence="2 3">
    <name type="scientific">Clostridium oryzae</name>
    <dbReference type="NCBI Taxonomy" id="1450648"/>
    <lineage>
        <taxon>Bacteria</taxon>
        <taxon>Bacillati</taxon>
        <taxon>Bacillota</taxon>
        <taxon>Clostridia</taxon>
        <taxon>Eubacteriales</taxon>
        <taxon>Clostridiaceae</taxon>
        <taxon>Clostridium</taxon>
    </lineage>
</organism>
<dbReference type="InterPro" id="IPR011256">
    <property type="entry name" value="Reg_factor_effector_dom_sf"/>
</dbReference>
<gene>
    <name evidence="2" type="ORF">CLORY_16760</name>
</gene>
<dbReference type="STRING" id="1450648.CLORY_16760"/>
<evidence type="ECO:0000313" key="3">
    <source>
        <dbReference type="Proteomes" id="UP000190080"/>
    </source>
</evidence>
<sequence>MTYRCHVSFDIVCVSKGREVLTIMEYEIVNLEEKIIVGLSARTNNMAPDMGIVIGGLWQQFYSNSVYEAVQNKKNDKALGIYTDYAGNEKDDYTVIVACEVTDAEAIPEGAVKGTIPTGKYAKFIVKGDMHKAVAAFWQQLWNMNLPRNFICDFEEYQNSDMENAEIHIYIGLK</sequence>
<dbReference type="InterPro" id="IPR010499">
    <property type="entry name" value="AraC_E-bd"/>
</dbReference>
<dbReference type="SUPFAM" id="SSF55136">
    <property type="entry name" value="Probable bacterial effector-binding domain"/>
    <property type="match status" value="1"/>
</dbReference>
<dbReference type="EMBL" id="MZGV01000014">
    <property type="protein sequence ID" value="OPJ62546.1"/>
    <property type="molecule type" value="Genomic_DNA"/>
</dbReference>